<evidence type="ECO:0000313" key="2">
    <source>
        <dbReference type="EMBL" id="KTD83121.1"/>
    </source>
</evidence>
<keyword evidence="3" id="KW-1185">Reference proteome</keyword>
<dbReference type="InterPro" id="IPR003812">
    <property type="entry name" value="Fido"/>
</dbReference>
<dbReference type="Proteomes" id="UP000054729">
    <property type="component" value="Unassembled WGS sequence"/>
</dbReference>
<reference evidence="2 3" key="1">
    <citation type="submission" date="2015-11" db="EMBL/GenBank/DDBJ databases">
        <title>Genomic analysis of 38 Legionella species identifies large and diverse effector repertoires.</title>
        <authorList>
            <person name="Burstein D."/>
            <person name="Amaro F."/>
            <person name="Zusman T."/>
            <person name="Lifshitz Z."/>
            <person name="Cohen O."/>
            <person name="Gilbert J.A."/>
            <person name="Pupko T."/>
            <person name="Shuman H.A."/>
            <person name="Segal G."/>
        </authorList>
    </citation>
    <scope>NUCLEOTIDE SEQUENCE [LARGE SCALE GENOMIC DNA]</scope>
    <source>
        <strain evidence="2 3">ATCC 51914</strain>
    </source>
</reference>
<feature type="domain" description="Fido" evidence="1">
    <location>
        <begin position="273"/>
        <end position="400"/>
    </location>
</feature>
<dbReference type="OrthoDB" id="5636866at2"/>
<name>A0A0W1AP61_9GAMM</name>
<organism evidence="2 3">
    <name type="scientific">Legionella waltersii</name>
    <dbReference type="NCBI Taxonomy" id="66969"/>
    <lineage>
        <taxon>Bacteria</taxon>
        <taxon>Pseudomonadati</taxon>
        <taxon>Pseudomonadota</taxon>
        <taxon>Gammaproteobacteria</taxon>
        <taxon>Legionellales</taxon>
        <taxon>Legionellaceae</taxon>
        <taxon>Legionella</taxon>
    </lineage>
</organism>
<protein>
    <submittedName>
        <fullName evidence="2">Ankyrin repeat-containing protein</fullName>
    </submittedName>
</protein>
<dbReference type="SUPFAM" id="SSF140931">
    <property type="entry name" value="Fic-like"/>
    <property type="match status" value="1"/>
</dbReference>
<dbReference type="RefSeq" id="WP_058478907.1">
    <property type="nucleotide sequence ID" value="NZ_CAAAIQ010000028.1"/>
</dbReference>
<dbReference type="PROSITE" id="PS51459">
    <property type="entry name" value="FIDO"/>
    <property type="match status" value="1"/>
</dbReference>
<accession>A0A0W1AP61</accession>
<proteinExistence type="predicted"/>
<sequence length="461" mass="53212">MFFTKDHGINSNDTVKFLRAFPVQEFWRFFIERSRYDYRESLYRFVYKQLMGISEDELTKTSLETILEHELFKELTLEDYEDTLWEISRGSSTVFDFLNLDSEGQEKKKLKDFLDMHRGWVGFESKEPGYLLGMTKGLCFVLDSIRQNSQLNADFIKKLHGTCLKDVKNTRKSTKPGKFRDDSDVAAWDVIPGTCNSYEGLLENIVYLKSIQGKYSTDTNLLFAKDPQCIEFSSPKENNSEVEIWIQQEKGKTSYTSYFSFKDCDPEVLAKKIWAAVKEGMHVQYVTSENGGGLLDRVHEDCIQQLEDSLKKATSKQEKLDSIFTFLKHVVLFHPFDDGVGRTYSMLLMQYLLMREHLMPVIFEDSNMIPGLSVEQLVIEYLRAEKEMGLVLKDPSYITGSKFSSPNIDTDSLLKSQDSEHQAMFQNCLNLLKKALQELELSSSNKSLPDKNSETPTTKRV</sequence>
<dbReference type="STRING" id="66969.Lwal_0029"/>
<evidence type="ECO:0000259" key="1">
    <source>
        <dbReference type="PROSITE" id="PS51459"/>
    </source>
</evidence>
<dbReference type="Gene3D" id="1.10.3290.10">
    <property type="entry name" value="Fido-like domain"/>
    <property type="match status" value="1"/>
</dbReference>
<evidence type="ECO:0000313" key="3">
    <source>
        <dbReference type="Proteomes" id="UP000054729"/>
    </source>
</evidence>
<gene>
    <name evidence="2" type="ORF">Lwal_0029</name>
</gene>
<comment type="caution">
    <text evidence="2">The sequence shown here is derived from an EMBL/GenBank/DDBJ whole genome shotgun (WGS) entry which is preliminary data.</text>
</comment>
<dbReference type="InterPro" id="IPR036597">
    <property type="entry name" value="Fido-like_dom_sf"/>
</dbReference>
<dbReference type="EMBL" id="LNZB01000001">
    <property type="protein sequence ID" value="KTD83121.1"/>
    <property type="molecule type" value="Genomic_DNA"/>
</dbReference>
<dbReference type="AlphaFoldDB" id="A0A0W1AP61"/>
<dbReference type="PATRIC" id="fig|66969.6.peg.30"/>